<dbReference type="InterPro" id="IPR001227">
    <property type="entry name" value="Ac_transferase_dom_sf"/>
</dbReference>
<dbReference type="RefSeq" id="XP_017304091.1">
    <property type="nucleotide sequence ID" value="XM_017448602.2"/>
</dbReference>
<dbReference type="GO" id="GO:0016740">
    <property type="term" value="F:transferase activity"/>
    <property type="evidence" value="ECO:0007669"/>
    <property type="project" value="InterPro"/>
</dbReference>
<dbReference type="AlphaFoldDB" id="A0A1S4EPJ0"/>
<dbReference type="STRING" id="121845.A0A1S4EPJ0"/>
<accession>A0A1S4EPJ0</accession>
<dbReference type="KEGG" id="dci:103520710"/>
<dbReference type="Proteomes" id="UP000079169">
    <property type="component" value="Unplaced"/>
</dbReference>
<gene>
    <name evidence="2" type="primary">LOC103520710</name>
</gene>
<dbReference type="InterPro" id="IPR016035">
    <property type="entry name" value="Acyl_Trfase/lysoPLipase"/>
</dbReference>
<dbReference type="Gene3D" id="3.40.366.10">
    <property type="entry name" value="Malonyl-Coenzyme A Acyl Carrier Protein, domain 2"/>
    <property type="match status" value="1"/>
</dbReference>
<name>A0A1S4EPJ0_DIACI</name>
<organism evidence="1 2">
    <name type="scientific">Diaphorina citri</name>
    <name type="common">Asian citrus psyllid</name>
    <dbReference type="NCBI Taxonomy" id="121845"/>
    <lineage>
        <taxon>Eukaryota</taxon>
        <taxon>Metazoa</taxon>
        <taxon>Ecdysozoa</taxon>
        <taxon>Arthropoda</taxon>
        <taxon>Hexapoda</taxon>
        <taxon>Insecta</taxon>
        <taxon>Pterygota</taxon>
        <taxon>Neoptera</taxon>
        <taxon>Paraneoptera</taxon>
        <taxon>Hemiptera</taxon>
        <taxon>Sternorrhyncha</taxon>
        <taxon>Psylloidea</taxon>
        <taxon>Psyllidae</taxon>
        <taxon>Diaphorininae</taxon>
        <taxon>Diaphorina</taxon>
    </lineage>
</organism>
<dbReference type="PANTHER" id="PTHR47170">
    <property type="entry name" value="MALONYL-COA ACP TRANSACYLASE, ACP-BINDING"/>
    <property type="match status" value="1"/>
</dbReference>
<sequence>MVPAVEPFALALKKATINDMIIPVHSNVDGKIYRDANHIRRQLPKQIYKPVCWEQTLHILYERPQGNHFPRTFECGPGKSLVTILNQVNKKAGDSAAKVPC</sequence>
<proteinExistence type="predicted"/>
<dbReference type="InterPro" id="IPR052760">
    <property type="entry name" value="Mitochondrial_malonyltrans"/>
</dbReference>
<evidence type="ECO:0000313" key="1">
    <source>
        <dbReference type="Proteomes" id="UP000079169"/>
    </source>
</evidence>
<reference evidence="2" key="1">
    <citation type="submission" date="2025-08" db="UniProtKB">
        <authorList>
            <consortium name="RefSeq"/>
        </authorList>
    </citation>
    <scope>IDENTIFICATION</scope>
</reference>
<evidence type="ECO:0000313" key="2">
    <source>
        <dbReference type="RefSeq" id="XP_017304091.1"/>
    </source>
</evidence>
<dbReference type="PANTHER" id="PTHR47170:SF2">
    <property type="entry name" value="MALONYL-COA:ACP TRANSACYLASE (MAT) DOMAIN-CONTAINING PROTEIN"/>
    <property type="match status" value="1"/>
</dbReference>
<dbReference type="SUPFAM" id="SSF52151">
    <property type="entry name" value="FabD/lysophospholipase-like"/>
    <property type="match status" value="1"/>
</dbReference>
<dbReference type="GeneID" id="103520710"/>
<keyword evidence="1" id="KW-1185">Reference proteome</keyword>
<dbReference type="PaxDb" id="121845-A0A1S4EPJ0"/>
<protein>
    <submittedName>
        <fullName evidence="2">Probable malonyl-CoA-acyl carrier protein transacylase, mitochondrial</fullName>
    </submittedName>
</protein>